<dbReference type="CDD" id="cd07344">
    <property type="entry name" value="M48_yhfN_like"/>
    <property type="match status" value="1"/>
</dbReference>
<dbReference type="AlphaFoldDB" id="A0A6J7DKS8"/>
<dbReference type="InterPro" id="IPR053136">
    <property type="entry name" value="UTP_pyrophosphatase-like"/>
</dbReference>
<name>A0A6J7DKS8_9ZZZZ</name>
<dbReference type="Gene3D" id="3.30.2010.10">
    <property type="entry name" value="Metalloproteases ('zincins'), catalytic domain"/>
    <property type="match status" value="1"/>
</dbReference>
<protein>
    <submittedName>
        <fullName evidence="2">Unannotated protein</fullName>
    </submittedName>
</protein>
<dbReference type="EMBL" id="CAFBLM010000028">
    <property type="protein sequence ID" value="CAB4870100.1"/>
    <property type="molecule type" value="Genomic_DNA"/>
</dbReference>
<dbReference type="PANTHER" id="PTHR30399:SF1">
    <property type="entry name" value="UTP PYROPHOSPHATASE"/>
    <property type="match status" value="1"/>
</dbReference>
<feature type="domain" description="YgjP-like metallopeptidase" evidence="1">
    <location>
        <begin position="65"/>
        <end position="147"/>
    </location>
</feature>
<gene>
    <name evidence="2" type="ORF">UFOPK3401_00755</name>
</gene>
<dbReference type="InterPro" id="IPR002725">
    <property type="entry name" value="YgjP-like_metallopeptidase"/>
</dbReference>
<accession>A0A6J7DKS8</accession>
<dbReference type="Pfam" id="PF01863">
    <property type="entry name" value="YgjP-like"/>
    <property type="match status" value="1"/>
</dbReference>
<dbReference type="PANTHER" id="PTHR30399">
    <property type="entry name" value="UNCHARACTERIZED PROTEIN YGJP"/>
    <property type="match status" value="1"/>
</dbReference>
<evidence type="ECO:0000259" key="1">
    <source>
        <dbReference type="Pfam" id="PF01863"/>
    </source>
</evidence>
<proteinExistence type="predicted"/>
<sequence>MEVRRSKRRRRTVSAYRDGDKVIVLIPASTPRSQERELVEEMVQRLDRTDPRQKPSDEALAQRAQTLAEKYLPEKLEPYSIRWVRNQNTRWGSCTPADRSIRISHRLQLMPQYVVDYVVLHELAHLVVPDHSASFKELMAVYKDQAKAQGFLEGWSATSS</sequence>
<evidence type="ECO:0000313" key="2">
    <source>
        <dbReference type="EMBL" id="CAB4870100.1"/>
    </source>
</evidence>
<reference evidence="2" key="1">
    <citation type="submission" date="2020-05" db="EMBL/GenBank/DDBJ databases">
        <authorList>
            <person name="Chiriac C."/>
            <person name="Salcher M."/>
            <person name="Ghai R."/>
            <person name="Kavagutti S V."/>
        </authorList>
    </citation>
    <scope>NUCLEOTIDE SEQUENCE</scope>
</reference>
<organism evidence="2">
    <name type="scientific">freshwater metagenome</name>
    <dbReference type="NCBI Taxonomy" id="449393"/>
    <lineage>
        <taxon>unclassified sequences</taxon>
        <taxon>metagenomes</taxon>
        <taxon>ecological metagenomes</taxon>
    </lineage>
</organism>